<proteinExistence type="predicted"/>
<evidence type="ECO:0000313" key="2">
    <source>
        <dbReference type="EMBL" id="EPE32839.1"/>
    </source>
</evidence>
<feature type="compositionally biased region" description="Polar residues" evidence="1">
    <location>
        <begin position="12"/>
        <end position="22"/>
    </location>
</feature>
<dbReference type="HOGENOM" id="CLU_844811_0_0_1"/>
<reference evidence="2 3" key="1">
    <citation type="journal article" date="2013" name="BMC Genomics">
        <title>Genomics-driven discovery of the pneumocandin biosynthetic gene cluster in the fungus Glarea lozoyensis.</title>
        <authorList>
            <person name="Chen L."/>
            <person name="Yue Q."/>
            <person name="Zhang X."/>
            <person name="Xiang M."/>
            <person name="Wang C."/>
            <person name="Li S."/>
            <person name="Che Y."/>
            <person name="Ortiz-Lopez F.J."/>
            <person name="Bills G.F."/>
            <person name="Liu X."/>
            <person name="An Z."/>
        </authorList>
    </citation>
    <scope>NUCLEOTIDE SEQUENCE [LARGE SCALE GENOMIC DNA]</scope>
    <source>
        <strain evidence="3">ATCC 20868 / MF5171</strain>
    </source>
</reference>
<dbReference type="OrthoDB" id="10443674at2759"/>
<sequence>MAEKYDEEKSAVSGTGYSNSDSPHFADTYETKEPWTRRFVDSFKRDPNAIILKPNKAIDPHTSAPVGGHGGFDHAAAVERTANSGMADTSLKFVVFNKHSDCVAKSRVTDIFHKSRVDRPFLHMTTSSLLSAMGKDLLPNFTQASANSGTSQTASSDLSVSAAPPLPPRDKVFEHIVRDSELITVNFKVEADKGYDLVKLARMEKPNPSHKTQNDPGKDTLVASIESPADHFFNGSKDTFWFRLTGTLPANTLSIISKDVERVFDAARKVIVDQDTAIKKESLLADLLSLCEHLDVIFVCSGEDVKHFHLCLLRNEVGLLPAGSQIQYY</sequence>
<feature type="compositionally biased region" description="Basic and acidic residues" evidence="1">
    <location>
        <begin position="1"/>
        <end position="10"/>
    </location>
</feature>
<name>S3D6U9_GLAL2</name>
<feature type="region of interest" description="Disordered" evidence="1">
    <location>
        <begin position="143"/>
        <end position="166"/>
    </location>
</feature>
<dbReference type="Proteomes" id="UP000016922">
    <property type="component" value="Unassembled WGS sequence"/>
</dbReference>
<dbReference type="AlphaFoldDB" id="S3D6U9"/>
<evidence type="ECO:0000256" key="1">
    <source>
        <dbReference type="SAM" id="MobiDB-lite"/>
    </source>
</evidence>
<organism evidence="2 3">
    <name type="scientific">Glarea lozoyensis (strain ATCC 20868 / MF5171)</name>
    <dbReference type="NCBI Taxonomy" id="1116229"/>
    <lineage>
        <taxon>Eukaryota</taxon>
        <taxon>Fungi</taxon>
        <taxon>Dikarya</taxon>
        <taxon>Ascomycota</taxon>
        <taxon>Pezizomycotina</taxon>
        <taxon>Leotiomycetes</taxon>
        <taxon>Helotiales</taxon>
        <taxon>Helotiaceae</taxon>
        <taxon>Glarea</taxon>
    </lineage>
</organism>
<feature type="compositionally biased region" description="Polar residues" evidence="1">
    <location>
        <begin position="143"/>
        <end position="159"/>
    </location>
</feature>
<evidence type="ECO:0000313" key="3">
    <source>
        <dbReference type="Proteomes" id="UP000016922"/>
    </source>
</evidence>
<accession>S3D6U9</accession>
<keyword evidence="3" id="KW-1185">Reference proteome</keyword>
<dbReference type="RefSeq" id="XP_008079456.1">
    <property type="nucleotide sequence ID" value="XM_008081265.1"/>
</dbReference>
<dbReference type="GeneID" id="19464905"/>
<dbReference type="EMBL" id="KE145358">
    <property type="protein sequence ID" value="EPE32839.1"/>
    <property type="molecule type" value="Genomic_DNA"/>
</dbReference>
<dbReference type="KEGG" id="glz:GLAREA_05851"/>
<gene>
    <name evidence="2" type="ORF">GLAREA_05851</name>
</gene>
<protein>
    <submittedName>
        <fullName evidence="2">Uncharacterized protein</fullName>
    </submittedName>
</protein>
<feature type="region of interest" description="Disordered" evidence="1">
    <location>
        <begin position="1"/>
        <end position="28"/>
    </location>
</feature>